<dbReference type="InterPro" id="IPR035965">
    <property type="entry name" value="PAS-like_dom_sf"/>
</dbReference>
<dbReference type="CDD" id="cd16922">
    <property type="entry name" value="HATPase_EvgS-ArcB-TorS-like"/>
    <property type="match status" value="1"/>
</dbReference>
<dbReference type="Pfam" id="PF08448">
    <property type="entry name" value="PAS_4"/>
    <property type="match status" value="3"/>
</dbReference>
<dbReference type="PANTHER" id="PTHR43047">
    <property type="entry name" value="TWO-COMPONENT HISTIDINE PROTEIN KINASE"/>
    <property type="match status" value="1"/>
</dbReference>
<dbReference type="GO" id="GO:0009927">
    <property type="term" value="F:histidine phosphotransfer kinase activity"/>
    <property type="evidence" value="ECO:0007669"/>
    <property type="project" value="TreeGrafter"/>
</dbReference>
<dbReference type="InterPro" id="IPR036097">
    <property type="entry name" value="HisK_dim/P_sf"/>
</dbReference>
<dbReference type="InterPro" id="IPR036890">
    <property type="entry name" value="HATPase_C_sf"/>
</dbReference>
<dbReference type="HOGENOM" id="CLU_290674_0_0_10"/>
<evidence type="ECO:0000256" key="2">
    <source>
        <dbReference type="ARBA" id="ARBA00012438"/>
    </source>
</evidence>
<dbReference type="InterPro" id="IPR003594">
    <property type="entry name" value="HATPase_dom"/>
</dbReference>
<dbReference type="SUPFAM" id="SSF55785">
    <property type="entry name" value="PYP-like sensor domain (PAS domain)"/>
    <property type="match status" value="3"/>
</dbReference>
<keyword evidence="3" id="KW-0597">Phosphoprotein</keyword>
<dbReference type="SMART" id="SM00065">
    <property type="entry name" value="GAF"/>
    <property type="match status" value="2"/>
</dbReference>
<dbReference type="PROSITE" id="PS50112">
    <property type="entry name" value="PAS"/>
    <property type="match status" value="2"/>
</dbReference>
<organism evidence="10 11">
    <name type="scientific">Salinibacter ruber (strain M8)</name>
    <dbReference type="NCBI Taxonomy" id="761659"/>
    <lineage>
        <taxon>Bacteria</taxon>
        <taxon>Pseudomonadati</taxon>
        <taxon>Rhodothermota</taxon>
        <taxon>Rhodothermia</taxon>
        <taxon>Rhodothermales</taxon>
        <taxon>Salinibacteraceae</taxon>
        <taxon>Salinibacter</taxon>
    </lineage>
</organism>
<evidence type="ECO:0000259" key="8">
    <source>
        <dbReference type="PROSITE" id="PS50112"/>
    </source>
</evidence>
<dbReference type="Gene3D" id="3.30.450.40">
    <property type="match status" value="3"/>
</dbReference>
<evidence type="ECO:0000256" key="3">
    <source>
        <dbReference type="ARBA" id="ARBA00022553"/>
    </source>
</evidence>
<feature type="domain" description="PAS" evidence="8">
    <location>
        <begin position="374"/>
        <end position="444"/>
    </location>
</feature>
<dbReference type="Gene3D" id="1.10.287.130">
    <property type="match status" value="1"/>
</dbReference>
<feature type="domain" description="PAC" evidence="9">
    <location>
        <begin position="446"/>
        <end position="497"/>
    </location>
</feature>
<dbReference type="EC" id="2.7.13.3" evidence="2"/>
<dbReference type="Pfam" id="PF02518">
    <property type="entry name" value="HATPase_c"/>
    <property type="match status" value="1"/>
</dbReference>
<evidence type="ECO:0000256" key="4">
    <source>
        <dbReference type="ARBA" id="ARBA00022679"/>
    </source>
</evidence>
<evidence type="ECO:0000259" key="9">
    <source>
        <dbReference type="PROSITE" id="PS50113"/>
    </source>
</evidence>
<dbReference type="PROSITE" id="PS50113">
    <property type="entry name" value="PAC"/>
    <property type="match status" value="1"/>
</dbReference>
<dbReference type="Proteomes" id="UP000000933">
    <property type="component" value="Chromosome"/>
</dbReference>
<keyword evidence="5 10" id="KW-0418">Kinase</keyword>
<dbReference type="AlphaFoldDB" id="D5H5P9"/>
<keyword evidence="4 10" id="KW-0808">Transferase</keyword>
<dbReference type="NCBIfam" id="TIGR00229">
    <property type="entry name" value="sensory_box"/>
    <property type="match status" value="2"/>
</dbReference>
<dbReference type="SMART" id="SM00387">
    <property type="entry name" value="HATPase_c"/>
    <property type="match status" value="1"/>
</dbReference>
<proteinExistence type="predicted"/>
<dbReference type="KEGG" id="srm:SRM_00433"/>
<feature type="domain" description="Histidine kinase" evidence="7">
    <location>
        <begin position="966"/>
        <end position="1186"/>
    </location>
</feature>
<evidence type="ECO:0000256" key="1">
    <source>
        <dbReference type="ARBA" id="ARBA00000085"/>
    </source>
</evidence>
<dbReference type="GO" id="GO:0000155">
    <property type="term" value="F:phosphorelay sensor kinase activity"/>
    <property type="evidence" value="ECO:0007669"/>
    <property type="project" value="InterPro"/>
</dbReference>
<dbReference type="InterPro" id="IPR029016">
    <property type="entry name" value="GAF-like_dom_sf"/>
</dbReference>
<dbReference type="InterPro" id="IPR013656">
    <property type="entry name" value="PAS_4"/>
</dbReference>
<name>D5H5P9_SALRM</name>
<gene>
    <name evidence="10" type="ordered locus">SRM_00433</name>
</gene>
<feature type="compositionally biased region" description="Acidic residues" evidence="6">
    <location>
        <begin position="1162"/>
        <end position="1173"/>
    </location>
</feature>
<dbReference type="InterPro" id="IPR005467">
    <property type="entry name" value="His_kinase_dom"/>
</dbReference>
<feature type="domain" description="PAS" evidence="8">
    <location>
        <begin position="243"/>
        <end position="315"/>
    </location>
</feature>
<dbReference type="CDD" id="cd00130">
    <property type="entry name" value="PAS"/>
    <property type="match status" value="2"/>
</dbReference>
<evidence type="ECO:0000313" key="10">
    <source>
        <dbReference type="EMBL" id="CBH23354.1"/>
    </source>
</evidence>
<evidence type="ECO:0000256" key="5">
    <source>
        <dbReference type="ARBA" id="ARBA00022777"/>
    </source>
</evidence>
<dbReference type="SUPFAM" id="SSF55781">
    <property type="entry name" value="GAF domain-like"/>
    <property type="match status" value="3"/>
</dbReference>
<dbReference type="GO" id="GO:0005886">
    <property type="term" value="C:plasma membrane"/>
    <property type="evidence" value="ECO:0007669"/>
    <property type="project" value="TreeGrafter"/>
</dbReference>
<dbReference type="InterPro" id="IPR003661">
    <property type="entry name" value="HisK_dim/P_dom"/>
</dbReference>
<dbReference type="SUPFAM" id="SSF55874">
    <property type="entry name" value="ATPase domain of HSP90 chaperone/DNA topoisomerase II/histidine kinase"/>
    <property type="match status" value="1"/>
</dbReference>
<dbReference type="SMART" id="SM00091">
    <property type="entry name" value="PAS"/>
    <property type="match status" value="3"/>
</dbReference>
<dbReference type="PRINTS" id="PR00344">
    <property type="entry name" value="BCTRLSENSOR"/>
</dbReference>
<dbReference type="Pfam" id="PF00512">
    <property type="entry name" value="HisKA"/>
    <property type="match status" value="1"/>
</dbReference>
<evidence type="ECO:0000313" key="11">
    <source>
        <dbReference type="Proteomes" id="UP000000933"/>
    </source>
</evidence>
<protein>
    <recommendedName>
        <fullName evidence="2">histidine kinase</fullName>
        <ecNumber evidence="2">2.7.13.3</ecNumber>
    </recommendedName>
</protein>
<dbReference type="Pfam" id="PF01590">
    <property type="entry name" value="GAF"/>
    <property type="match status" value="1"/>
</dbReference>
<feature type="region of interest" description="Disordered" evidence="6">
    <location>
        <begin position="1162"/>
        <end position="1198"/>
    </location>
</feature>
<dbReference type="Gene3D" id="3.30.450.20">
    <property type="entry name" value="PAS domain"/>
    <property type="match status" value="3"/>
</dbReference>
<dbReference type="PROSITE" id="PS50109">
    <property type="entry name" value="HIS_KIN"/>
    <property type="match status" value="1"/>
</dbReference>
<dbReference type="InterPro" id="IPR000014">
    <property type="entry name" value="PAS"/>
</dbReference>
<dbReference type="FunFam" id="3.30.565.10:FF:000006">
    <property type="entry name" value="Sensor histidine kinase WalK"/>
    <property type="match status" value="1"/>
</dbReference>
<evidence type="ECO:0000259" key="7">
    <source>
        <dbReference type="PROSITE" id="PS50109"/>
    </source>
</evidence>
<dbReference type="SMART" id="SM00388">
    <property type="entry name" value="HisKA"/>
    <property type="match status" value="1"/>
</dbReference>
<sequence length="1198" mass="133386">MRLLASVRPTGSGTRFLILHGRACDLGFWSLRELSLPCKKVLREQQSLFPGPSRYTMSNASSPDSEQGVEAPIFKTDEMEEQLDVLRRHDVLEGRLEGAFDRMTRVAADLFDAEAAFVVFLNSSQQWLEDHVGLGRSACRAVAAWCTRVVEEDTPLVVDRTRTDTASDAQTQEGEPDFYAGVPVHVSAGTCIGVCAIVDSIPRSFSDSQTRRLGDVGQMISEKLEQRRQASSKRRLARERKEMSHRFQAILEDPNMMVGALDVDGTLVDANETALRYIEEDRESVVGRPIWETPWWGEEDRDTVRQWVQRAADGEYVTYEATSTDAQGRFYQVEGTIRPVTGREEKGDERVEALVVSARDVTERERSRETLELYREYTDRLLDDIDDVFFVLDETARPQRWNQRVSEVTGYSDAEIVAMSALDFVPESERARLAGKIDEALSADNLQIEIPFLRKDGTTVLYEFVGGSLEHPEGGRRIAAIGRDISERKKRERRLRQTETLFQNAQQPLFLLDVHEEGERFRLRRVNPAYEEKFERTAESVRGRSPRDIYGAKFGGFMEEKRAECVRRGEALQYEEKIPLDGAITYWKTRIAPVMGAGDVQQIVGHATNVTDQKRRERTLRERQDKIEALYKTADRLIRAPSKETVGTVLVRLIRTALGYQAVAVRFVQDENLVVTEVSETNFEFMPERPDFRVDGDSPIAEVYRSGQTLVIGDVEEDIDDEDDRVFPPNYYGNPGSGVVVPVGRHGTLAVASQEPQAIGPFDRHLIEVLGSYAAVVLDRLGHGQSLRERQGKVEALYEATQRLLTAEELESVSTRIHELLEDIFDYPLQNTGFVDGESIVPDQTSAEHAVGVPPPERRSTDGDSLSAQALRAGDTVVVDDAGSLDNDVEYGALRTAAAVPIGEWGVVVIGKTEVEAFDPFNLRLIEVLSGYAALVLNRLDREATLRDAKEEAEEASRMKSALLANMSHEIRTPLTSIIGFAEVVGTEASTLDLPTGSPLPDCADRIERGGKRLLDTLEGVLNLSKLEAGQMELDAEPVPLISEVQRVAEELQPKAREKEIDLRLETESAWAEADEGGVQIIARNLLSNAIKYTEADGTVWVRSYRADGRAVLEVEDTGIGMAPEAVDDLFEPFRQASEGFSREYEGTGVGLAVTKRAAEEMDGSVDVDTEEGEGSRFTVRLPTAGGGEASENGERTP</sequence>
<dbReference type="Gene3D" id="3.30.565.10">
    <property type="entry name" value="Histidine kinase-like ATPase, C-terminal domain"/>
    <property type="match status" value="1"/>
</dbReference>
<dbReference type="InterPro" id="IPR004358">
    <property type="entry name" value="Sig_transdc_His_kin-like_C"/>
</dbReference>
<dbReference type="SUPFAM" id="SSF47384">
    <property type="entry name" value="Homodimeric domain of signal transducing histidine kinase"/>
    <property type="match status" value="1"/>
</dbReference>
<dbReference type="CDD" id="cd00082">
    <property type="entry name" value="HisKA"/>
    <property type="match status" value="1"/>
</dbReference>
<dbReference type="EMBL" id="FP565814">
    <property type="protein sequence ID" value="CBH23354.1"/>
    <property type="molecule type" value="Genomic_DNA"/>
</dbReference>
<comment type="catalytic activity">
    <reaction evidence="1">
        <text>ATP + protein L-histidine = ADP + protein N-phospho-L-histidine.</text>
        <dbReference type="EC" id="2.7.13.3"/>
    </reaction>
</comment>
<reference evidence="10 11" key="1">
    <citation type="journal article" date="2010" name="ISME J.">
        <title>Fine-scale evolution: genomic, phenotypic and ecological differentiation in two coexisting Salinibacter ruber strains.</title>
        <authorList>
            <person name="Pena A."/>
            <person name="Teeling H."/>
            <person name="Huerta-Cepas J."/>
            <person name="Santos F."/>
            <person name="Yarza P."/>
            <person name="Brito-Echeverria J."/>
            <person name="Lucio M."/>
            <person name="Schmitt-Kopplin P."/>
            <person name="Meseguer I."/>
            <person name="Schenowitz C."/>
            <person name="Dossat C."/>
            <person name="Barbe V."/>
            <person name="Dopazo J."/>
            <person name="Rossello-Mora R."/>
            <person name="Schuler M."/>
            <person name="Glockner F.O."/>
            <person name="Amann R."/>
            <person name="Gabaldon T."/>
            <person name="Anton J."/>
        </authorList>
    </citation>
    <scope>NUCLEOTIDE SEQUENCE [LARGE SCALE GENOMIC DNA]</scope>
    <source>
        <strain evidence="10 11">M8</strain>
    </source>
</reference>
<accession>D5H5P9</accession>
<evidence type="ECO:0000256" key="6">
    <source>
        <dbReference type="SAM" id="MobiDB-lite"/>
    </source>
</evidence>
<dbReference type="Pfam" id="PF13185">
    <property type="entry name" value="GAF_2"/>
    <property type="match status" value="2"/>
</dbReference>
<dbReference type="InterPro" id="IPR000700">
    <property type="entry name" value="PAS-assoc_C"/>
</dbReference>
<reference evidence="11" key="2">
    <citation type="submission" date="2010-04" db="EMBL/GenBank/DDBJ databases">
        <title>Genome sequence of Salinibacter ruber M8.</title>
        <authorList>
            <consortium name="Genoscope"/>
        </authorList>
    </citation>
    <scope>NUCLEOTIDE SEQUENCE [LARGE SCALE GENOMIC DNA]</scope>
    <source>
        <strain evidence="11">M8</strain>
    </source>
</reference>
<dbReference type="InterPro" id="IPR003018">
    <property type="entry name" value="GAF"/>
</dbReference>
<dbReference type="PANTHER" id="PTHR43047:SF72">
    <property type="entry name" value="OSMOSENSING HISTIDINE PROTEIN KINASE SLN1"/>
    <property type="match status" value="1"/>
</dbReference>